<evidence type="ECO:0000313" key="2">
    <source>
        <dbReference type="EMBL" id="OGY45261.1"/>
    </source>
</evidence>
<evidence type="ECO:0000256" key="1">
    <source>
        <dbReference type="SAM" id="MobiDB-lite"/>
    </source>
</evidence>
<reference evidence="2 3" key="1">
    <citation type="journal article" date="2016" name="Nat. Commun.">
        <title>Thousands of microbial genomes shed light on interconnected biogeochemical processes in an aquifer system.</title>
        <authorList>
            <person name="Anantharaman K."/>
            <person name="Brown C.T."/>
            <person name="Hug L.A."/>
            <person name="Sharon I."/>
            <person name="Castelle C.J."/>
            <person name="Probst A.J."/>
            <person name="Thomas B.C."/>
            <person name="Singh A."/>
            <person name="Wilkins M.J."/>
            <person name="Karaoz U."/>
            <person name="Brodie E.L."/>
            <person name="Williams K.H."/>
            <person name="Hubbard S.S."/>
            <person name="Banfield J.F."/>
        </authorList>
    </citation>
    <scope>NUCLEOTIDE SEQUENCE [LARGE SCALE GENOMIC DNA]</scope>
</reference>
<protein>
    <recommendedName>
        <fullName evidence="4">50S ribosomal protein L35</fullName>
    </recommendedName>
</protein>
<evidence type="ECO:0008006" key="4">
    <source>
        <dbReference type="Google" id="ProtNLM"/>
    </source>
</evidence>
<dbReference type="EMBL" id="MHIB01000003">
    <property type="protein sequence ID" value="OGY45261.1"/>
    <property type="molecule type" value="Genomic_DNA"/>
</dbReference>
<evidence type="ECO:0000313" key="3">
    <source>
        <dbReference type="Proteomes" id="UP000178930"/>
    </source>
</evidence>
<organism evidence="2 3">
    <name type="scientific">Candidatus Buchananbacteria bacterium RIFCSPHIGHO2_01_FULL_39_14</name>
    <dbReference type="NCBI Taxonomy" id="1797532"/>
    <lineage>
        <taxon>Bacteria</taxon>
        <taxon>Candidatus Buchananiibacteriota</taxon>
    </lineage>
</organism>
<gene>
    <name evidence="2" type="ORF">A2729_00245</name>
</gene>
<proteinExistence type="predicted"/>
<dbReference type="Gene3D" id="4.10.410.60">
    <property type="match status" value="1"/>
</dbReference>
<accession>A0A1G1XZ69</accession>
<comment type="caution">
    <text evidence="2">The sequence shown here is derived from an EMBL/GenBank/DDBJ whole genome shotgun (WGS) entry which is preliminary data.</text>
</comment>
<dbReference type="AlphaFoldDB" id="A0A1G1XZ69"/>
<name>A0A1G1XZ69_9BACT</name>
<dbReference type="InterPro" id="IPR037229">
    <property type="entry name" value="Ribosomal_bL35_sf"/>
</dbReference>
<dbReference type="Proteomes" id="UP000178930">
    <property type="component" value="Unassembled WGS sequence"/>
</dbReference>
<feature type="region of interest" description="Disordered" evidence="1">
    <location>
        <begin position="1"/>
        <end position="20"/>
    </location>
</feature>
<dbReference type="STRING" id="1797532.A2729_00245"/>
<sequence>MKLKTHQATAKKIKVTKGRRNKKYLTKTAGQDHFNARESGSTTRNKRRFSPVAKSDLRNVRRAIPYS</sequence>
<feature type="region of interest" description="Disordered" evidence="1">
    <location>
        <begin position="30"/>
        <end position="67"/>
    </location>
</feature>
<dbReference type="SUPFAM" id="SSF143034">
    <property type="entry name" value="L35p-like"/>
    <property type="match status" value="1"/>
</dbReference>